<dbReference type="RefSeq" id="XP_032830851.1">
    <property type="nucleotide sequence ID" value="XM_032974960.1"/>
</dbReference>
<keyword evidence="13" id="KW-1185">Reference proteome</keyword>
<protein>
    <recommendedName>
        <fullName evidence="9">TRAF3-interacting protein 1</fullName>
    </recommendedName>
</protein>
<comment type="similarity">
    <text evidence="8">Belongs to the TRAF3IP1 family.</text>
</comment>
<feature type="compositionally biased region" description="Acidic residues" evidence="10">
    <location>
        <begin position="454"/>
        <end position="463"/>
    </location>
</feature>
<dbReference type="CTD" id="26146"/>
<dbReference type="GO" id="GO:0048513">
    <property type="term" value="P:animal organ development"/>
    <property type="evidence" value="ECO:0007669"/>
    <property type="project" value="UniProtKB-ARBA"/>
</dbReference>
<keyword evidence="5" id="KW-0175">Coiled coil</keyword>
<dbReference type="Proteomes" id="UP001318040">
    <property type="component" value="Chromosome 55"/>
</dbReference>
<feature type="domain" description="TRAF3-interacting protein 1 C-terminal" evidence="12">
    <location>
        <begin position="488"/>
        <end position="635"/>
    </location>
</feature>
<dbReference type="Pfam" id="PF17749">
    <property type="entry name" value="MIP-T3_C"/>
    <property type="match status" value="1"/>
</dbReference>
<accession>A0AAJ7U8Y0</accession>
<comment type="subcellular location">
    <subcellularLocation>
        <location evidence="2">Cytoplasm</location>
        <location evidence="2">Cytoskeleton</location>
        <location evidence="2">Cilium axoneme</location>
    </subcellularLocation>
    <subcellularLocation>
        <location evidence="1">Cytoplasm</location>
        <location evidence="1">Cytoskeleton</location>
        <location evidence="1">Cilium basal body</location>
    </subcellularLocation>
</comment>
<dbReference type="GO" id="GO:0042073">
    <property type="term" value="P:intraciliary transport"/>
    <property type="evidence" value="ECO:0007669"/>
    <property type="project" value="TreeGrafter"/>
</dbReference>
<organism evidence="13 14">
    <name type="scientific">Petromyzon marinus</name>
    <name type="common">Sea lamprey</name>
    <dbReference type="NCBI Taxonomy" id="7757"/>
    <lineage>
        <taxon>Eukaryota</taxon>
        <taxon>Metazoa</taxon>
        <taxon>Chordata</taxon>
        <taxon>Craniata</taxon>
        <taxon>Vertebrata</taxon>
        <taxon>Cyclostomata</taxon>
        <taxon>Hyperoartia</taxon>
        <taxon>Petromyzontiformes</taxon>
        <taxon>Petromyzontidae</taxon>
        <taxon>Petromyzon</taxon>
    </lineage>
</organism>
<keyword evidence="7" id="KW-0966">Cell projection</keyword>
<feature type="compositionally biased region" description="Basic and acidic residues" evidence="10">
    <location>
        <begin position="146"/>
        <end position="315"/>
    </location>
</feature>
<proteinExistence type="inferred from homology"/>
<dbReference type="InterPro" id="IPR042576">
    <property type="entry name" value="TRAF3IP1_N_sf"/>
</dbReference>
<feature type="region of interest" description="Disordered" evidence="10">
    <location>
        <begin position="130"/>
        <end position="495"/>
    </location>
</feature>
<dbReference type="GO" id="GO:0008017">
    <property type="term" value="F:microtubule binding"/>
    <property type="evidence" value="ECO:0007669"/>
    <property type="project" value="InterPro"/>
</dbReference>
<reference evidence="14" key="1">
    <citation type="submission" date="2025-08" db="UniProtKB">
        <authorList>
            <consortium name="RefSeq"/>
        </authorList>
    </citation>
    <scope>IDENTIFICATION</scope>
    <source>
        <tissue evidence="14">Sperm</tissue>
    </source>
</reference>
<dbReference type="Pfam" id="PF10243">
    <property type="entry name" value="MIP-T3"/>
    <property type="match status" value="1"/>
</dbReference>
<feature type="compositionally biased region" description="Low complexity" evidence="10">
    <location>
        <begin position="396"/>
        <end position="405"/>
    </location>
</feature>
<dbReference type="GO" id="GO:0048731">
    <property type="term" value="P:system development"/>
    <property type="evidence" value="ECO:0007669"/>
    <property type="project" value="UniProtKB-ARBA"/>
</dbReference>
<evidence type="ECO:0000256" key="9">
    <source>
        <dbReference type="ARBA" id="ARBA00070492"/>
    </source>
</evidence>
<sequence length="641" mass="71319">MDVSAMKRTQETLGRVIRKPPLTEKLLGKPPFRFLHDVITEVIRTTGFMKGLYGESDMKSDNVKEREAKITFLQKAIDVVAMASGEAVPVRPSKIVAGHEPERTNEFLQALAQCCLSKLPSEDAVRRVLAGEKPDAKSVAAPAKTQGKENRDERPSRQRETKKEVEFKEPSGSRERQEKEASSQDRHHRDRDRDKSKDGDKDKGRDRDREREKGRHAARDGERDRERTKDGHRDRDSERRREKETNAEGSKERDGDGARDRERGGERRERGGERKDREERGDHRVAAGSSKDKDRRRDKQRDEEKKDVKSRDREPPTAATLEDARGLEPASEPAEAVDFETGSPARVVRPPTAKGHRRRHRDVVTNDAAAAAADEEAEGAQKEEEKEEGAPVNGEAADAAALPLQRRPPRPSSARPAAPRIRRQESAETHPTERTGSAKAVANVIVEGGRNSDGDDGGDDDEQFVVAESTPAPSDSLDAGPLEATEDNDGEEHGGLVKKILETKKGYGTTRTPPKVVLDGARQKGREAAVRETERLRGAVQALCRSTLPLSKVMDYLQEDLDAMHAELATWTRQRRQHAEALADQHRLTEKALEPLRAELTTLDQQIQEQLEQIGAVKASVHRNDEKIDKMIGSIGAGARA</sequence>
<dbReference type="GO" id="GO:0060271">
    <property type="term" value="P:cilium assembly"/>
    <property type="evidence" value="ECO:0007669"/>
    <property type="project" value="TreeGrafter"/>
</dbReference>
<name>A0AAJ7U8Y0_PETMA</name>
<dbReference type="InterPro" id="IPR041476">
    <property type="entry name" value="TRAF3IP1_C"/>
</dbReference>
<evidence type="ECO:0000256" key="10">
    <source>
        <dbReference type="SAM" id="MobiDB-lite"/>
    </source>
</evidence>
<evidence type="ECO:0000313" key="14">
    <source>
        <dbReference type="RefSeq" id="XP_032830851.1"/>
    </source>
</evidence>
<dbReference type="AlphaFoldDB" id="A0AAJ7U8Y0"/>
<evidence type="ECO:0000259" key="12">
    <source>
        <dbReference type="Pfam" id="PF17749"/>
    </source>
</evidence>
<dbReference type="InterPro" id="IPR040468">
    <property type="entry name" value="TRAF3IP1_N"/>
</dbReference>
<evidence type="ECO:0000313" key="13">
    <source>
        <dbReference type="Proteomes" id="UP001318040"/>
    </source>
</evidence>
<evidence type="ECO:0000259" key="11">
    <source>
        <dbReference type="Pfam" id="PF10243"/>
    </source>
</evidence>
<dbReference type="KEGG" id="pmrn:116954444"/>
<dbReference type="InterPro" id="IPR018799">
    <property type="entry name" value="TRAF3IP1"/>
</dbReference>
<keyword evidence="6" id="KW-0206">Cytoskeleton</keyword>
<evidence type="ECO:0000256" key="5">
    <source>
        <dbReference type="ARBA" id="ARBA00023054"/>
    </source>
</evidence>
<dbReference type="GO" id="GO:0036064">
    <property type="term" value="C:ciliary basal body"/>
    <property type="evidence" value="ECO:0007669"/>
    <property type="project" value="TreeGrafter"/>
</dbReference>
<evidence type="ECO:0000256" key="2">
    <source>
        <dbReference type="ARBA" id="ARBA00004430"/>
    </source>
</evidence>
<dbReference type="PANTHER" id="PTHR31363:SF0">
    <property type="entry name" value="TRAF3-INTERACTING PROTEIN 1"/>
    <property type="match status" value="1"/>
</dbReference>
<feature type="compositionally biased region" description="Basic and acidic residues" evidence="10">
    <location>
        <begin position="422"/>
        <end position="433"/>
    </location>
</feature>
<keyword evidence="4" id="KW-0970">Cilium biogenesis/degradation</keyword>
<evidence type="ECO:0000256" key="7">
    <source>
        <dbReference type="ARBA" id="ARBA00023273"/>
    </source>
</evidence>
<dbReference type="GO" id="GO:0005930">
    <property type="term" value="C:axoneme"/>
    <property type="evidence" value="ECO:0007669"/>
    <property type="project" value="UniProtKB-SubCell"/>
</dbReference>
<feature type="domain" description="TRAF3-interacting protein 1 N-terminal" evidence="11">
    <location>
        <begin position="6"/>
        <end position="116"/>
    </location>
</feature>
<dbReference type="GO" id="GO:0030992">
    <property type="term" value="C:intraciliary transport particle B"/>
    <property type="evidence" value="ECO:0007669"/>
    <property type="project" value="TreeGrafter"/>
</dbReference>
<evidence type="ECO:0000256" key="8">
    <source>
        <dbReference type="ARBA" id="ARBA00043971"/>
    </source>
</evidence>
<dbReference type="FunFam" id="1.10.418.50:FF:000001">
    <property type="entry name" value="TRAF3-interacting protein 1 isoform X1"/>
    <property type="match status" value="1"/>
</dbReference>
<keyword evidence="3" id="KW-0963">Cytoplasm</keyword>
<gene>
    <name evidence="14" type="primary">TRAF3IP1</name>
</gene>
<dbReference type="Gene3D" id="1.10.418.50">
    <property type="entry name" value="Microtubule-binding protein MIP-T3"/>
    <property type="match status" value="1"/>
</dbReference>
<evidence type="ECO:0000256" key="4">
    <source>
        <dbReference type="ARBA" id="ARBA00022794"/>
    </source>
</evidence>
<dbReference type="GO" id="GO:0070507">
    <property type="term" value="P:regulation of microtubule cytoskeleton organization"/>
    <property type="evidence" value="ECO:0007669"/>
    <property type="project" value="TreeGrafter"/>
</dbReference>
<evidence type="ECO:0000256" key="3">
    <source>
        <dbReference type="ARBA" id="ARBA00022490"/>
    </source>
</evidence>
<evidence type="ECO:0000256" key="1">
    <source>
        <dbReference type="ARBA" id="ARBA00004120"/>
    </source>
</evidence>
<evidence type="ECO:0000256" key="6">
    <source>
        <dbReference type="ARBA" id="ARBA00023212"/>
    </source>
</evidence>
<dbReference type="PANTHER" id="PTHR31363">
    <property type="entry name" value="TRAF3-INTERACTING PROTEIN 1"/>
    <property type="match status" value="1"/>
</dbReference>